<evidence type="ECO:0000313" key="7">
    <source>
        <dbReference type="Proteomes" id="UP000441102"/>
    </source>
</evidence>
<reference evidence="6" key="3">
    <citation type="submission" date="2020-10" db="EMBL/GenBank/DDBJ databases">
        <title>Enrichment of novel Verrucomicrobia, Bacteroidetes and Krumholzibacteria in an oxygen-limited, methane- and iron-fed bioreactor inoculated with Bothnian Sea sediments.</title>
        <authorList>
            <person name="Martins P.D."/>
            <person name="de Jong A."/>
            <person name="Lenstra W.K."/>
            <person name="van Helmond N.A.G.M."/>
            <person name="Slomp C.P."/>
            <person name="Jetten M.S.M."/>
            <person name="Welte C.U."/>
            <person name="Rasigraf O."/>
        </authorList>
    </citation>
    <scope>NUCLEOTIDE SEQUENCE</scope>
    <source>
        <strain evidence="6">MAG47</strain>
    </source>
</reference>
<evidence type="ECO:0000259" key="3">
    <source>
        <dbReference type="Pfam" id="PF13614"/>
    </source>
</evidence>
<dbReference type="GeneID" id="61318827"/>
<dbReference type="Proteomes" id="UP000481876">
    <property type="component" value="Unassembled WGS sequence"/>
</dbReference>
<evidence type="ECO:0000313" key="8">
    <source>
        <dbReference type="Proteomes" id="UP000481876"/>
    </source>
</evidence>
<name>A0A011UN66_BRUAN</name>
<sequence>MSNFAFEPAEEEQGPETGRAPIMLENVRPIPRISIQAFCVNESVAIPIERAGGDRRMAKTHLKVMMGGIAAATEFYQTASTPNLIIVESASEPNVLLEELQQLSEVCDSGSKVMVIGHSNEVWLYRELLRRGVSEYIVAPVSLADILAIVSSIFLDPGAEPLGRSIAFIGAKGGVGASTIAHNVAWSISDLFRHDVVLADMDLPFGTANINFDQDPTLGIADAVFSPERIDEVYLDRLLVQYDDHLSILAAPSSLERTFDFGEDAFAEMIDVAQRNSPLIVLDVAHGWSGWTRTTLMRADEVVIVATPDLANLRNTKNLLDTLAQLRPNDVKPHLVLNQMGIPKRPEIALADFAEPLGIDPVATIDFDPQLFGNAANNGRMIAETNPESPIAEAISHIAHVVTGRADVQPRKKSSISSLLGKFARKTK</sequence>
<dbReference type="GO" id="GO:0005524">
    <property type="term" value="F:ATP binding"/>
    <property type="evidence" value="ECO:0007669"/>
    <property type="project" value="UniProtKB-KW"/>
</dbReference>
<dbReference type="InterPro" id="IPR027417">
    <property type="entry name" value="P-loop_NTPase"/>
</dbReference>
<dbReference type="GO" id="GO:0051782">
    <property type="term" value="P:negative regulation of cell division"/>
    <property type="evidence" value="ECO:0007669"/>
    <property type="project" value="TreeGrafter"/>
</dbReference>
<dbReference type="GO" id="GO:0016887">
    <property type="term" value="F:ATP hydrolysis activity"/>
    <property type="evidence" value="ECO:0007669"/>
    <property type="project" value="TreeGrafter"/>
</dbReference>
<dbReference type="GO" id="GO:0009898">
    <property type="term" value="C:cytoplasmic side of plasma membrane"/>
    <property type="evidence" value="ECO:0007669"/>
    <property type="project" value="TreeGrafter"/>
</dbReference>
<dbReference type="EMBL" id="WBWS01000001">
    <property type="protein sequence ID" value="KAB2773324.1"/>
    <property type="molecule type" value="Genomic_DNA"/>
</dbReference>
<dbReference type="Gene3D" id="3.40.50.2300">
    <property type="match status" value="1"/>
</dbReference>
<dbReference type="InterPro" id="IPR025669">
    <property type="entry name" value="AAA_dom"/>
</dbReference>
<organism evidence="5 7">
    <name type="scientific">Brucella anthropi</name>
    <name type="common">Ochrobactrum anthropi</name>
    <dbReference type="NCBI Taxonomy" id="529"/>
    <lineage>
        <taxon>Bacteria</taxon>
        <taxon>Pseudomonadati</taxon>
        <taxon>Pseudomonadota</taxon>
        <taxon>Alphaproteobacteria</taxon>
        <taxon>Hyphomicrobiales</taxon>
        <taxon>Brucellaceae</taxon>
        <taxon>Brucella/Ochrobactrum group</taxon>
        <taxon>Brucella</taxon>
    </lineage>
</organism>
<evidence type="ECO:0000313" key="5">
    <source>
        <dbReference type="EMBL" id="KAB2801412.1"/>
    </source>
</evidence>
<dbReference type="GO" id="GO:0005829">
    <property type="term" value="C:cytosol"/>
    <property type="evidence" value="ECO:0007669"/>
    <property type="project" value="TreeGrafter"/>
</dbReference>
<feature type="domain" description="AAA" evidence="3">
    <location>
        <begin position="164"/>
        <end position="329"/>
    </location>
</feature>
<evidence type="ECO:0000256" key="2">
    <source>
        <dbReference type="ARBA" id="ARBA00022840"/>
    </source>
</evidence>
<reference evidence="7 8" key="1">
    <citation type="submission" date="2019-09" db="EMBL/GenBank/DDBJ databases">
        <title>Taxonomic organization of the family Brucellaceae based on a phylogenomic approach.</title>
        <authorList>
            <person name="Leclercq S."/>
            <person name="Cloeckaert A."/>
            <person name="Zygmunt M.S."/>
        </authorList>
    </citation>
    <scope>NUCLEOTIDE SEQUENCE [LARGE SCALE GENOMIC DNA]</scope>
    <source>
        <strain evidence="5 7">CCUG 34461</strain>
        <strain evidence="4 8">LMG 3313</strain>
    </source>
</reference>
<dbReference type="EMBL" id="WBWX01000002">
    <property type="protein sequence ID" value="KAB2801412.1"/>
    <property type="molecule type" value="Genomic_DNA"/>
</dbReference>
<dbReference type="AlphaFoldDB" id="A0A011UN66"/>
<dbReference type="RefSeq" id="WP_010657798.1">
    <property type="nucleotide sequence ID" value="NZ_CP044970.1"/>
</dbReference>
<comment type="caution">
    <text evidence="5">The sequence shown here is derived from an EMBL/GenBank/DDBJ whole genome shotgun (WGS) entry which is preliminary data.</text>
</comment>
<gene>
    <name evidence="4" type="ORF">F9L04_00330</name>
    <name evidence="5" type="ORF">F9L06_06895</name>
    <name evidence="6" type="ORF">IH622_00605</name>
</gene>
<accession>A0A011UN66</accession>
<evidence type="ECO:0000313" key="6">
    <source>
        <dbReference type="EMBL" id="MBE0559321.1"/>
    </source>
</evidence>
<keyword evidence="1" id="KW-0547">Nucleotide-binding</keyword>
<dbReference type="Pfam" id="PF13614">
    <property type="entry name" value="AAA_31"/>
    <property type="match status" value="1"/>
</dbReference>
<reference evidence="6" key="2">
    <citation type="submission" date="2020-09" db="EMBL/GenBank/DDBJ databases">
        <authorList>
            <person name="Dalcin Martins P."/>
        </authorList>
    </citation>
    <scope>NUCLEOTIDE SEQUENCE</scope>
    <source>
        <strain evidence="6">MAG47</strain>
    </source>
</reference>
<dbReference type="EMBL" id="JACZKO010000002">
    <property type="protein sequence ID" value="MBE0559321.1"/>
    <property type="molecule type" value="Genomic_DNA"/>
</dbReference>
<evidence type="ECO:0000256" key="1">
    <source>
        <dbReference type="ARBA" id="ARBA00022741"/>
    </source>
</evidence>
<dbReference type="Proteomes" id="UP000441102">
    <property type="component" value="Unassembled WGS sequence"/>
</dbReference>
<evidence type="ECO:0000313" key="4">
    <source>
        <dbReference type="EMBL" id="KAB2773324.1"/>
    </source>
</evidence>
<dbReference type="Proteomes" id="UP000642265">
    <property type="component" value="Unassembled WGS sequence"/>
</dbReference>
<dbReference type="PANTHER" id="PTHR43384">
    <property type="entry name" value="SEPTUM SITE-DETERMINING PROTEIN MIND HOMOLOG, CHLOROPLASTIC-RELATED"/>
    <property type="match status" value="1"/>
</dbReference>
<dbReference type="PANTHER" id="PTHR43384:SF6">
    <property type="entry name" value="SEPTUM SITE-DETERMINING PROTEIN MIND HOMOLOG, CHLOROPLASTIC"/>
    <property type="match status" value="1"/>
</dbReference>
<dbReference type="Gene3D" id="3.40.50.300">
    <property type="entry name" value="P-loop containing nucleotide triphosphate hydrolases"/>
    <property type="match status" value="1"/>
</dbReference>
<proteinExistence type="predicted"/>
<dbReference type="SUPFAM" id="SSF52540">
    <property type="entry name" value="P-loop containing nucleoside triphosphate hydrolases"/>
    <property type="match status" value="1"/>
</dbReference>
<protein>
    <submittedName>
        <fullName evidence="5">AAA family ATPase</fullName>
    </submittedName>
</protein>
<keyword evidence="2" id="KW-0067">ATP-binding</keyword>
<dbReference type="InterPro" id="IPR050625">
    <property type="entry name" value="ParA/MinD_ATPase"/>
</dbReference>